<protein>
    <recommendedName>
        <fullName evidence="3">EBP50 C-terminal domain-containing protein</fullName>
    </recommendedName>
</protein>
<evidence type="ECO:0000259" key="3">
    <source>
        <dbReference type="Pfam" id="PF09007"/>
    </source>
</evidence>
<evidence type="ECO:0000313" key="5">
    <source>
        <dbReference type="Proteomes" id="UP000437017"/>
    </source>
</evidence>
<dbReference type="EMBL" id="SGJD01001207">
    <property type="protein sequence ID" value="KAB0401456.1"/>
    <property type="molecule type" value="Genomic_DNA"/>
</dbReference>
<name>A0A6A1Q5F6_BALPH</name>
<keyword evidence="1" id="KW-0677">Repeat</keyword>
<dbReference type="GO" id="GO:0043495">
    <property type="term" value="F:protein-membrane adaptor activity"/>
    <property type="evidence" value="ECO:0007669"/>
    <property type="project" value="TreeGrafter"/>
</dbReference>
<evidence type="ECO:0000256" key="1">
    <source>
        <dbReference type="ARBA" id="ARBA00022737"/>
    </source>
</evidence>
<feature type="region of interest" description="Disordered" evidence="2">
    <location>
        <begin position="38"/>
        <end position="63"/>
    </location>
</feature>
<dbReference type="Proteomes" id="UP000437017">
    <property type="component" value="Unassembled WGS sequence"/>
</dbReference>
<reference evidence="4 5" key="1">
    <citation type="journal article" date="2019" name="PLoS ONE">
        <title>Genomic analyses reveal an absence of contemporary introgressive admixture between fin whales and blue whales, despite known hybrids.</title>
        <authorList>
            <person name="Westbury M.V."/>
            <person name="Petersen B."/>
            <person name="Lorenzen E.D."/>
        </authorList>
    </citation>
    <scope>NUCLEOTIDE SEQUENCE [LARGE SCALE GENOMIC DNA]</scope>
    <source>
        <strain evidence="4">FinWhale-01</strain>
    </source>
</reference>
<feature type="compositionally biased region" description="Polar residues" evidence="2">
    <location>
        <begin position="226"/>
        <end position="242"/>
    </location>
</feature>
<feature type="domain" description="EBP50 C-terminal" evidence="3">
    <location>
        <begin position="385"/>
        <end position="452"/>
    </location>
</feature>
<dbReference type="GO" id="GO:0005102">
    <property type="term" value="F:signaling receptor binding"/>
    <property type="evidence" value="ECO:0007669"/>
    <property type="project" value="TreeGrafter"/>
</dbReference>
<feature type="region of interest" description="Disordered" evidence="2">
    <location>
        <begin position="206"/>
        <end position="242"/>
    </location>
</feature>
<organism evidence="4 5">
    <name type="scientific">Balaenoptera physalus</name>
    <name type="common">Fin whale</name>
    <name type="synonym">Balaena physalus</name>
    <dbReference type="NCBI Taxonomy" id="9770"/>
    <lineage>
        <taxon>Eukaryota</taxon>
        <taxon>Metazoa</taxon>
        <taxon>Chordata</taxon>
        <taxon>Craniata</taxon>
        <taxon>Vertebrata</taxon>
        <taxon>Euteleostomi</taxon>
        <taxon>Mammalia</taxon>
        <taxon>Eutheria</taxon>
        <taxon>Laurasiatheria</taxon>
        <taxon>Artiodactyla</taxon>
        <taxon>Whippomorpha</taxon>
        <taxon>Cetacea</taxon>
        <taxon>Mysticeti</taxon>
        <taxon>Balaenopteridae</taxon>
        <taxon>Balaenoptera</taxon>
    </lineage>
</organism>
<dbReference type="InterPro" id="IPR015098">
    <property type="entry name" value="EBP50_C"/>
</dbReference>
<dbReference type="GO" id="GO:0072659">
    <property type="term" value="P:protein localization to plasma membrane"/>
    <property type="evidence" value="ECO:0007669"/>
    <property type="project" value="TreeGrafter"/>
</dbReference>
<dbReference type="OrthoDB" id="10007415at2759"/>
<dbReference type="GO" id="GO:0016324">
    <property type="term" value="C:apical plasma membrane"/>
    <property type="evidence" value="ECO:0007669"/>
    <property type="project" value="TreeGrafter"/>
</dbReference>
<feature type="region of interest" description="Disordered" evidence="2">
    <location>
        <begin position="368"/>
        <end position="437"/>
    </location>
</feature>
<dbReference type="Pfam" id="PF09007">
    <property type="entry name" value="EBP50_C"/>
    <property type="match status" value="1"/>
</dbReference>
<dbReference type="AlphaFoldDB" id="A0A6A1Q5F6"/>
<gene>
    <name evidence="4" type="ORF">E2I00_009240</name>
</gene>
<keyword evidence="5" id="KW-1185">Reference proteome</keyword>
<feature type="non-terminal residue" evidence="4">
    <location>
        <position position="1"/>
    </location>
</feature>
<comment type="caution">
    <text evidence="4">The sequence shown here is derived from an EMBL/GenBank/DDBJ whole genome shotgun (WGS) entry which is preliminary data.</text>
</comment>
<accession>A0A6A1Q5F6</accession>
<evidence type="ECO:0000256" key="2">
    <source>
        <dbReference type="SAM" id="MobiDB-lite"/>
    </source>
</evidence>
<dbReference type="InterPro" id="IPR051067">
    <property type="entry name" value="NHER"/>
</dbReference>
<sequence>VVQRIKAVEGQTRLLVVDKETDEELRRRQLTCTEEMAQRGLPPAHDPWEPKPDWARGGSLSSEVAQKEELTGEELEKGEVVVVGSLVLSLSRRAGHACDLDPVGPRVSPGGDGIPVGDEGAHPPCPVGGRAEVGVQAPRALLALSASVSSCPGQGGGGGQGRTRMWLAPPFRGLSGLSVVTQPRSDWAGVAAAAVQLIVTVMMGDRPEQRRGSQRCQGCRGMIDSGPSSPSQPAHASTSSSGGLWGLRRVTAWYRTRCLQEGFWGSLVPAPHPPVSCSRTVLCSEVRVPSFASLSPQPWVLGAGQGLPAVSFLPFLGRKPGRWGTPGWSLRRGGGLSHHPAPQSDSALCLHPSLGSLGHSGRSIAITSHQRDQLGPGERLNGGSVCSSRSDLPDLDKDTEDGSTWKRDPFQESGLHLSPTAAEAKEKVRATRVNKRAPQMDWNRKREIFSNF</sequence>
<dbReference type="PANTHER" id="PTHR14191">
    <property type="entry name" value="PDZ DOMAIN CONTAINING PROTEIN"/>
    <property type="match status" value="1"/>
</dbReference>
<proteinExistence type="predicted"/>
<evidence type="ECO:0000313" key="4">
    <source>
        <dbReference type="EMBL" id="KAB0401456.1"/>
    </source>
</evidence>
<dbReference type="PANTHER" id="PTHR14191:SF4">
    <property type="entry name" value="NA(+)_H(+) EXCHANGE REGULATORY COFACTOR NHE-RF2"/>
    <property type="match status" value="1"/>
</dbReference>